<name>A0ACD5W5X7_AVESA</name>
<dbReference type="EnsemblPlants" id="AVESA.00010b.r2.3DG0562300.1">
    <property type="protein sequence ID" value="AVESA.00010b.r2.3DG0562300.1.CDS"/>
    <property type="gene ID" value="AVESA.00010b.r2.3DG0562300"/>
</dbReference>
<sequence>MEPGGGRGGEDGCKKQGHPPATDHRGCDRDAPSNSSPLPPSPEISSSEKKPEEEQQQQQQEEEEQQRLASLPGDALVEILSWLPYRSLCRFKCVSKPWLALCSATDIRRRSRQTLSGFFHFGIRKRSPPNVSILDFFSCTIDRLKFRNLSGRGPPMVDPSLPFLRERYKYALVKQCSSGLLLCHCWKSSIKKDKCDYVVCNPATEKCIVLPPMVLPDGRLIKFDPR</sequence>
<reference evidence="1" key="2">
    <citation type="submission" date="2025-09" db="UniProtKB">
        <authorList>
            <consortium name="EnsemblPlants"/>
        </authorList>
    </citation>
    <scope>IDENTIFICATION</scope>
</reference>
<protein>
    <submittedName>
        <fullName evidence="1">Uncharacterized protein</fullName>
    </submittedName>
</protein>
<proteinExistence type="predicted"/>
<evidence type="ECO:0000313" key="2">
    <source>
        <dbReference type="Proteomes" id="UP001732700"/>
    </source>
</evidence>
<reference evidence="1" key="1">
    <citation type="submission" date="2021-05" db="EMBL/GenBank/DDBJ databases">
        <authorList>
            <person name="Scholz U."/>
            <person name="Mascher M."/>
            <person name="Fiebig A."/>
        </authorList>
    </citation>
    <scope>NUCLEOTIDE SEQUENCE [LARGE SCALE GENOMIC DNA]</scope>
</reference>
<organism evidence="1 2">
    <name type="scientific">Avena sativa</name>
    <name type="common">Oat</name>
    <dbReference type="NCBI Taxonomy" id="4498"/>
    <lineage>
        <taxon>Eukaryota</taxon>
        <taxon>Viridiplantae</taxon>
        <taxon>Streptophyta</taxon>
        <taxon>Embryophyta</taxon>
        <taxon>Tracheophyta</taxon>
        <taxon>Spermatophyta</taxon>
        <taxon>Magnoliopsida</taxon>
        <taxon>Liliopsida</taxon>
        <taxon>Poales</taxon>
        <taxon>Poaceae</taxon>
        <taxon>BOP clade</taxon>
        <taxon>Pooideae</taxon>
        <taxon>Poodae</taxon>
        <taxon>Poeae</taxon>
        <taxon>Poeae Chloroplast Group 1 (Aveneae type)</taxon>
        <taxon>Aveninae</taxon>
        <taxon>Avena</taxon>
    </lineage>
</organism>
<keyword evidence="2" id="KW-1185">Reference proteome</keyword>
<accession>A0ACD5W5X7</accession>
<dbReference type="Proteomes" id="UP001732700">
    <property type="component" value="Chromosome 3D"/>
</dbReference>
<evidence type="ECO:0000313" key="1">
    <source>
        <dbReference type="EnsemblPlants" id="AVESA.00010b.r2.3DG0562300.1.CDS"/>
    </source>
</evidence>